<gene>
    <name evidence="5" type="ORF">PVK06_019985</name>
</gene>
<dbReference type="CDD" id="cd07989">
    <property type="entry name" value="LPLAT_AGPAT-like"/>
    <property type="match status" value="1"/>
</dbReference>
<evidence type="ECO:0000313" key="6">
    <source>
        <dbReference type="Proteomes" id="UP001358586"/>
    </source>
</evidence>
<evidence type="ECO:0000313" key="5">
    <source>
        <dbReference type="EMBL" id="KAK5825179.1"/>
    </source>
</evidence>
<keyword evidence="2" id="KW-0012">Acyltransferase</keyword>
<dbReference type="EMBL" id="JARKNE010000006">
    <property type="protein sequence ID" value="KAK5825179.1"/>
    <property type="molecule type" value="Genomic_DNA"/>
</dbReference>
<dbReference type="SUPFAM" id="SSF69593">
    <property type="entry name" value="Glycerol-3-phosphate (1)-acyltransferase"/>
    <property type="match status" value="1"/>
</dbReference>
<keyword evidence="3" id="KW-0472">Membrane</keyword>
<evidence type="ECO:0000256" key="1">
    <source>
        <dbReference type="ARBA" id="ARBA00022679"/>
    </source>
</evidence>
<evidence type="ECO:0000256" key="2">
    <source>
        <dbReference type="ARBA" id="ARBA00023315"/>
    </source>
</evidence>
<protein>
    <recommendedName>
        <fullName evidence="4">Phospholipid/glycerol acyltransferase domain-containing protein</fullName>
    </recommendedName>
</protein>
<dbReference type="InterPro" id="IPR002123">
    <property type="entry name" value="Plipid/glycerol_acylTrfase"/>
</dbReference>
<name>A0ABR0PLH9_GOSAR</name>
<proteinExistence type="predicted"/>
<keyword evidence="1" id="KW-0808">Transferase</keyword>
<accession>A0ABR0PLH9</accession>
<feature type="transmembrane region" description="Helical" evidence="3">
    <location>
        <begin position="242"/>
        <end position="260"/>
    </location>
</feature>
<comment type="caution">
    <text evidence="5">The sequence shown here is derived from an EMBL/GenBank/DDBJ whole genome shotgun (WGS) entry which is preliminary data.</text>
</comment>
<keyword evidence="3" id="KW-0812">Transmembrane</keyword>
<keyword evidence="3" id="KW-1133">Transmembrane helix</keyword>
<keyword evidence="6" id="KW-1185">Reference proteome</keyword>
<evidence type="ECO:0000256" key="3">
    <source>
        <dbReference type="SAM" id="Phobius"/>
    </source>
</evidence>
<dbReference type="SMART" id="SM00563">
    <property type="entry name" value="PlsC"/>
    <property type="match status" value="1"/>
</dbReference>
<feature type="transmembrane region" description="Helical" evidence="3">
    <location>
        <begin position="144"/>
        <end position="171"/>
    </location>
</feature>
<dbReference type="Pfam" id="PF01553">
    <property type="entry name" value="Acyltransferase"/>
    <property type="match status" value="1"/>
</dbReference>
<dbReference type="PANTHER" id="PTHR10434:SF60">
    <property type="entry name" value="1-ACYL-SN-GLYCEROL-3-PHOSPHATE ACYLTRANSFERASE LPAT1, CHLOROPLASTIC"/>
    <property type="match status" value="1"/>
</dbReference>
<sequence>MPVALVFEILANSILPCFVGVFLVLLPLPLPEVVKLSTDFLNSQLGTNPSPTCRFIWSATGKANRFLESKVDVTKNASSVPKFLHIKASREGESRCYFTLNQGFNRSNKLSRYIVTRSQLGGTGILDATNSLSEIKPSPKFRGVCFYGMTVMAGVLPFGILIVAHPLALIFDPYRTKFYNLIPKLWATASIAPFFDIELEGLENLPPQNAPAVYVSNHQSIIDFYPLLTLGRSFKFIGKNTVFFYPGIGWAMYILGMIPVKRMDIRSHLEAVRRCMDLVRNGASVFFFPEGTRSKDGKLGDFKKGAFTVAAKTGVPVIPMTLIGTGEIMPAGMEHVVNSGSVKLIIHKPIKGNDPEILRLLARNTILDTLSIEAQKKKTALISSKPSII</sequence>
<evidence type="ECO:0000259" key="4">
    <source>
        <dbReference type="SMART" id="SM00563"/>
    </source>
</evidence>
<dbReference type="Proteomes" id="UP001358586">
    <property type="component" value="Chromosome 6"/>
</dbReference>
<feature type="domain" description="Phospholipid/glycerol acyltransferase" evidence="4">
    <location>
        <begin position="212"/>
        <end position="325"/>
    </location>
</feature>
<organism evidence="5 6">
    <name type="scientific">Gossypium arboreum</name>
    <name type="common">Tree cotton</name>
    <name type="synonym">Gossypium nanking</name>
    <dbReference type="NCBI Taxonomy" id="29729"/>
    <lineage>
        <taxon>Eukaryota</taxon>
        <taxon>Viridiplantae</taxon>
        <taxon>Streptophyta</taxon>
        <taxon>Embryophyta</taxon>
        <taxon>Tracheophyta</taxon>
        <taxon>Spermatophyta</taxon>
        <taxon>Magnoliopsida</taxon>
        <taxon>eudicotyledons</taxon>
        <taxon>Gunneridae</taxon>
        <taxon>Pentapetalae</taxon>
        <taxon>rosids</taxon>
        <taxon>malvids</taxon>
        <taxon>Malvales</taxon>
        <taxon>Malvaceae</taxon>
        <taxon>Malvoideae</taxon>
        <taxon>Gossypium</taxon>
    </lineage>
</organism>
<reference evidence="5 6" key="1">
    <citation type="submission" date="2023-03" db="EMBL/GenBank/DDBJ databases">
        <title>WGS of Gossypium arboreum.</title>
        <authorList>
            <person name="Yu D."/>
        </authorList>
    </citation>
    <scope>NUCLEOTIDE SEQUENCE [LARGE SCALE GENOMIC DNA]</scope>
    <source>
        <tissue evidence="5">Leaf</tissue>
    </source>
</reference>
<feature type="transmembrane region" description="Helical" evidence="3">
    <location>
        <begin position="6"/>
        <end position="28"/>
    </location>
</feature>
<dbReference type="PANTHER" id="PTHR10434">
    <property type="entry name" value="1-ACYL-SN-GLYCEROL-3-PHOSPHATE ACYLTRANSFERASE"/>
    <property type="match status" value="1"/>
</dbReference>